<protein>
    <submittedName>
        <fullName evidence="3">Hypp2380 protein</fullName>
    </submittedName>
</protein>
<feature type="signal peptide" evidence="1">
    <location>
        <begin position="1"/>
        <end position="18"/>
    </location>
</feature>
<organism evidence="3 4">
    <name type="scientific">Branchiostoma lanceolatum</name>
    <name type="common">Common lancelet</name>
    <name type="synonym">Amphioxus lanceolatum</name>
    <dbReference type="NCBI Taxonomy" id="7740"/>
    <lineage>
        <taxon>Eukaryota</taxon>
        <taxon>Metazoa</taxon>
        <taxon>Chordata</taxon>
        <taxon>Cephalochordata</taxon>
        <taxon>Leptocardii</taxon>
        <taxon>Amphioxiformes</taxon>
        <taxon>Branchiostomatidae</taxon>
        <taxon>Branchiostoma</taxon>
    </lineage>
</organism>
<feature type="chain" id="PRO_5035422627" evidence="1">
    <location>
        <begin position="19"/>
        <end position="219"/>
    </location>
</feature>
<keyword evidence="4" id="KW-1185">Reference proteome</keyword>
<dbReference type="Gene3D" id="6.20.200.20">
    <property type="match status" value="1"/>
</dbReference>
<accession>A0A8J9ZT33</accession>
<name>A0A8J9ZT33_BRALA</name>
<evidence type="ECO:0000313" key="3">
    <source>
        <dbReference type="EMBL" id="CAH1261510.1"/>
    </source>
</evidence>
<dbReference type="SUPFAM" id="SSF57603">
    <property type="entry name" value="FnI-like domain"/>
    <property type="match status" value="1"/>
</dbReference>
<dbReference type="OrthoDB" id="9984807at2759"/>
<evidence type="ECO:0000259" key="2">
    <source>
        <dbReference type="PROSITE" id="PS50184"/>
    </source>
</evidence>
<evidence type="ECO:0000313" key="4">
    <source>
        <dbReference type="Proteomes" id="UP000838412"/>
    </source>
</evidence>
<feature type="domain" description="VWFC" evidence="2">
    <location>
        <begin position="148"/>
        <end position="205"/>
    </location>
</feature>
<keyword evidence="1" id="KW-0732">Signal</keyword>
<dbReference type="Pfam" id="PF23334">
    <property type="entry name" value="VWC2L_2nd"/>
    <property type="match status" value="1"/>
</dbReference>
<dbReference type="Proteomes" id="UP000838412">
    <property type="component" value="Chromosome 4"/>
</dbReference>
<reference evidence="3" key="1">
    <citation type="submission" date="2022-01" db="EMBL/GenBank/DDBJ databases">
        <authorList>
            <person name="Braso-Vives M."/>
        </authorList>
    </citation>
    <scope>NUCLEOTIDE SEQUENCE</scope>
</reference>
<dbReference type="PROSITE" id="PS50184">
    <property type="entry name" value="VWFC_2"/>
    <property type="match status" value="1"/>
</dbReference>
<dbReference type="AlphaFoldDB" id="A0A8J9ZT33"/>
<gene>
    <name evidence="3" type="primary">Hypp2380</name>
    <name evidence="3" type="ORF">BLAG_LOCUS16913</name>
</gene>
<sequence length="219" mass="23691">MAVVGLFLLLLAAQRSASFSISCAVDPVTFMNNWCPERPTDCELSVDVCDCPVCAPLEGEACFYGKPGCASGLTCVRPTCENNVQEYVMPDGTVTQVTMACPWLQWSWGTCQSQGSSDTRRGAKRQATDAVDTIGDHLTDVISAMYGCQFGDVTIPVGSNHQPDDCTWCYCEAAGQRPMCAIQDCAPPPCSNPEHVPGQCCPVCSQVDFLWPWHDLMDG</sequence>
<proteinExistence type="predicted"/>
<dbReference type="EMBL" id="OV696689">
    <property type="protein sequence ID" value="CAH1261510.1"/>
    <property type="molecule type" value="Genomic_DNA"/>
</dbReference>
<dbReference type="InterPro" id="IPR001007">
    <property type="entry name" value="VWF_dom"/>
</dbReference>
<evidence type="ECO:0000256" key="1">
    <source>
        <dbReference type="SAM" id="SignalP"/>
    </source>
</evidence>